<keyword evidence="3" id="KW-0812">Transmembrane</keyword>
<feature type="compositionally biased region" description="Basic and acidic residues" evidence="2">
    <location>
        <begin position="794"/>
        <end position="806"/>
    </location>
</feature>
<feature type="compositionally biased region" description="Basic and acidic residues" evidence="2">
    <location>
        <begin position="717"/>
        <end position="732"/>
    </location>
</feature>
<feature type="region of interest" description="Disordered" evidence="2">
    <location>
        <begin position="642"/>
        <end position="775"/>
    </location>
</feature>
<feature type="region of interest" description="Disordered" evidence="2">
    <location>
        <begin position="791"/>
        <end position="844"/>
    </location>
</feature>
<evidence type="ECO:0000256" key="2">
    <source>
        <dbReference type="SAM" id="MobiDB-lite"/>
    </source>
</evidence>
<dbReference type="Proteomes" id="UP000706333">
    <property type="component" value="Unassembled WGS sequence"/>
</dbReference>
<feature type="transmembrane region" description="Helical" evidence="3">
    <location>
        <begin position="153"/>
        <end position="171"/>
    </location>
</feature>
<name>A0A934WI75_9RHOB</name>
<evidence type="ECO:0000256" key="1">
    <source>
        <dbReference type="SAM" id="Coils"/>
    </source>
</evidence>
<proteinExistence type="predicted"/>
<dbReference type="EMBL" id="NHSD01000280">
    <property type="protein sequence ID" value="MBK5927915.1"/>
    <property type="molecule type" value="Genomic_DNA"/>
</dbReference>
<comment type="caution">
    <text evidence="4">The sequence shown here is derived from an EMBL/GenBank/DDBJ whole genome shotgun (WGS) entry which is preliminary data.</text>
</comment>
<evidence type="ECO:0000313" key="4">
    <source>
        <dbReference type="EMBL" id="MBK5927915.1"/>
    </source>
</evidence>
<feature type="transmembrane region" description="Helical" evidence="3">
    <location>
        <begin position="32"/>
        <end position="52"/>
    </location>
</feature>
<gene>
    <name evidence="4" type="ORF">CCR87_11360</name>
</gene>
<accession>A0A934WI75</accession>
<feature type="compositionally biased region" description="Basic and acidic residues" evidence="2">
    <location>
        <begin position="642"/>
        <end position="652"/>
    </location>
</feature>
<dbReference type="RefSeq" id="WP_201157666.1">
    <property type="nucleotide sequence ID" value="NZ_NHSD01000280.1"/>
</dbReference>
<sequence>MARTPLDLAYERLRRPLRLTWAGLLAERLARAFWPAWTLVVAALAVIGLGGAAALSAWAFWAVAGVWGAALGWAVVHGVLRFRWPRRSDALARLDATLPGRPLTALADRQATGAGDPAAAAVWRAHVLAMAERAAAAQAAPPDLRLAARDPYALRYVALTALALALVFGAFTRTGDFAELAPAPLRFEAQAATSAWEAWVQPPAYTGRPSLYLNEVDRPNLQVPQGSRVTVRLYGQTGVMTLAESVSGRTTDPDDGAAPAHDFTVERPGRIAVQGPGGRTWEVTVLVDAPPSVQLRETMTREAGGALRQPFEAQDDYGVVGGTARVALDLDRVERRYGLAVPPDPRAPIRLDLPMPIAGDRSRFTEALIDDLSQHPWANLPVTVRLEVQDALGQTGHSETREVVLPGRRFFDPTAAAVIEMRRDLLWARAGAPRVAQVLRAIAHDDDAGGYHEGGLRSARARADLRAAIDMLDAGLADGLSDQARDAVAVLLWDVATLIEDGELAGAAERLRRAQERLAEAMRRGADPSEIEELMAELREAMRDYINELARQQPEDTDTPDGDRMEMSGDQLQALMDRIQELMEEGRMAEAMELLEQLQQMMENMQVTQGEGGEGGPGQQALDGLGEALRDQQGLSDDTFRDLQDRFGEGRGPRQGPQQGQQPGQQPGPDGTAPTPGEDGDGEGGEGQADGSRPGDRQGGARPGPGDGEGGGSGTDLADRQRALRDMLRDLDALDLPGDGTESGEAARDSLDEAARAMEEAERALREGDGPGALDRQAEAIDALRESMQALAEEMAREEGGGERDTAALGQDGTGGQRDPLGRDSGNGGRFGTEDSMLPDGDVQARARALLDEIRRRSGEQDRPEAERDYLRRLLERF</sequence>
<dbReference type="AlphaFoldDB" id="A0A934WI75"/>
<evidence type="ECO:0000256" key="3">
    <source>
        <dbReference type="SAM" id="Phobius"/>
    </source>
</evidence>
<dbReference type="InterPro" id="IPR012683">
    <property type="entry name" value="CHP02302_TM"/>
</dbReference>
<feature type="compositionally biased region" description="Gly residues" evidence="2">
    <location>
        <begin position="697"/>
        <end position="714"/>
    </location>
</feature>
<reference evidence="4" key="1">
    <citation type="submission" date="2017-05" db="EMBL/GenBank/DDBJ databases">
        <authorList>
            <person name="Imhoff J.F."/>
            <person name="Rahn T."/>
            <person name="Kuenzel S."/>
            <person name="Neulinger S.C."/>
        </authorList>
    </citation>
    <scope>NUCLEOTIDE SEQUENCE</scope>
    <source>
        <strain evidence="4">LMG 28126</strain>
    </source>
</reference>
<evidence type="ECO:0008006" key="6">
    <source>
        <dbReference type="Google" id="ProtNLM"/>
    </source>
</evidence>
<feature type="coiled-coil region" evidence="1">
    <location>
        <begin position="504"/>
        <end position="611"/>
    </location>
</feature>
<feature type="transmembrane region" description="Helical" evidence="3">
    <location>
        <begin position="58"/>
        <end position="80"/>
    </location>
</feature>
<keyword evidence="5" id="KW-1185">Reference proteome</keyword>
<feature type="compositionally biased region" description="Basic and acidic residues" evidence="2">
    <location>
        <begin position="745"/>
        <end position="769"/>
    </location>
</feature>
<protein>
    <recommendedName>
        <fullName evidence="6">TIGR02302 family protein</fullName>
    </recommendedName>
</protein>
<feature type="compositionally biased region" description="Low complexity" evidence="2">
    <location>
        <begin position="654"/>
        <end position="677"/>
    </location>
</feature>
<reference evidence="4" key="2">
    <citation type="journal article" date="2020" name="Microorganisms">
        <title>Osmotic Adaptation and Compatible Solute Biosynthesis of Phototrophic Bacteria as Revealed from Genome Analyses.</title>
        <authorList>
            <person name="Imhoff J.F."/>
            <person name="Rahn T."/>
            <person name="Kunzel S."/>
            <person name="Keller A."/>
            <person name="Neulinger S.C."/>
        </authorList>
    </citation>
    <scope>NUCLEOTIDE SEQUENCE</scope>
    <source>
        <strain evidence="4">LMG 28126</strain>
    </source>
</reference>
<keyword evidence="3" id="KW-1133">Transmembrane helix</keyword>
<dbReference type="Pfam" id="PF13779">
    <property type="entry name" value="DUF4175"/>
    <property type="match status" value="1"/>
</dbReference>
<keyword evidence="1" id="KW-0175">Coiled coil</keyword>
<organism evidence="4 5">
    <name type="scientific">Rhodobaculum claviforme</name>
    <dbReference type="NCBI Taxonomy" id="1549854"/>
    <lineage>
        <taxon>Bacteria</taxon>
        <taxon>Pseudomonadati</taxon>
        <taxon>Pseudomonadota</taxon>
        <taxon>Alphaproteobacteria</taxon>
        <taxon>Rhodobacterales</taxon>
        <taxon>Paracoccaceae</taxon>
        <taxon>Rhodobaculum</taxon>
    </lineage>
</organism>
<keyword evidence="3" id="KW-0472">Membrane</keyword>
<evidence type="ECO:0000313" key="5">
    <source>
        <dbReference type="Proteomes" id="UP000706333"/>
    </source>
</evidence>